<dbReference type="EMBL" id="SMAF01000004">
    <property type="protein sequence ID" value="TCT00038.1"/>
    <property type="molecule type" value="Genomic_DNA"/>
</dbReference>
<gene>
    <name evidence="2" type="ORF">EDC25_10425</name>
</gene>
<keyword evidence="2" id="KW-0808">Transferase</keyword>
<sequence>MCALKSVARWLRKVRAAETGDAYDRRLQQELANYSACVDVNALPEIFHYWSDTYIRPMIEEVGASNPDQFFARFLMQSAQNGNSGAAAQFVSIGAGNCDTEVRVAKLLREQGLQDFVIHCLDINPAMLARGMALAEAEGVAAHIRPLHGDFNHWRPGRTFDGVMANQSLHHVVELEALFASVHDCLADGALFVVSDIIGRNGHARWPEALRAVQSFWTELPDAYRYNQALKRHEPQYINWDCSHEGFEGIRAQDIVPALLQRLHFHCFIGFGNVIDVFVDRNFGHNFNADAEWDRAFVDRLHAYDEAGLAEGRLTPTHMLAVLATEPAQRRFCSRGITPEASVHPSLR</sequence>
<dbReference type="AlphaFoldDB" id="A0A4V2UWK5"/>
<keyword evidence="3" id="KW-1185">Reference proteome</keyword>
<name>A0A4V2UWK5_9GAMM</name>
<evidence type="ECO:0000313" key="2">
    <source>
        <dbReference type="EMBL" id="TCT00038.1"/>
    </source>
</evidence>
<dbReference type="CDD" id="cd02440">
    <property type="entry name" value="AdoMet_MTases"/>
    <property type="match status" value="1"/>
</dbReference>
<dbReference type="InterPro" id="IPR029063">
    <property type="entry name" value="SAM-dependent_MTases_sf"/>
</dbReference>
<dbReference type="SUPFAM" id="SSF53335">
    <property type="entry name" value="S-adenosyl-L-methionine-dependent methyltransferases"/>
    <property type="match status" value="1"/>
</dbReference>
<proteinExistence type="predicted"/>
<protein>
    <submittedName>
        <fullName evidence="2">Methyltransferase family protein</fullName>
    </submittedName>
</protein>
<dbReference type="Gene3D" id="3.40.50.150">
    <property type="entry name" value="Vaccinia Virus protein VP39"/>
    <property type="match status" value="1"/>
</dbReference>
<dbReference type="Proteomes" id="UP000294599">
    <property type="component" value="Unassembled WGS sequence"/>
</dbReference>
<feature type="domain" description="Methyltransferase" evidence="1">
    <location>
        <begin position="104"/>
        <end position="189"/>
    </location>
</feature>
<organism evidence="2 3">
    <name type="scientific">Pseudofulvimonas gallinarii</name>
    <dbReference type="NCBI Taxonomy" id="634155"/>
    <lineage>
        <taxon>Bacteria</taxon>
        <taxon>Pseudomonadati</taxon>
        <taxon>Pseudomonadota</taxon>
        <taxon>Gammaproteobacteria</taxon>
        <taxon>Lysobacterales</taxon>
        <taxon>Rhodanobacteraceae</taxon>
        <taxon>Pseudofulvimonas</taxon>
    </lineage>
</organism>
<dbReference type="RefSeq" id="WP_165910873.1">
    <property type="nucleotide sequence ID" value="NZ_JBHLWF010000088.1"/>
</dbReference>
<dbReference type="GO" id="GO:0032259">
    <property type="term" value="P:methylation"/>
    <property type="evidence" value="ECO:0007669"/>
    <property type="project" value="UniProtKB-KW"/>
</dbReference>
<accession>A0A4V2UWK5</accession>
<evidence type="ECO:0000259" key="1">
    <source>
        <dbReference type="Pfam" id="PF13649"/>
    </source>
</evidence>
<dbReference type="InterPro" id="IPR041698">
    <property type="entry name" value="Methyltransf_25"/>
</dbReference>
<comment type="caution">
    <text evidence="2">The sequence shown here is derived from an EMBL/GenBank/DDBJ whole genome shotgun (WGS) entry which is preliminary data.</text>
</comment>
<reference evidence="2 3" key="1">
    <citation type="submission" date="2019-03" db="EMBL/GenBank/DDBJ databases">
        <title>Genomic Encyclopedia of Type Strains, Phase IV (KMG-IV): sequencing the most valuable type-strain genomes for metagenomic binning, comparative biology and taxonomic classification.</title>
        <authorList>
            <person name="Goeker M."/>
        </authorList>
    </citation>
    <scope>NUCLEOTIDE SEQUENCE [LARGE SCALE GENOMIC DNA]</scope>
    <source>
        <strain evidence="2 3">DSM 21944</strain>
    </source>
</reference>
<dbReference type="Pfam" id="PF13649">
    <property type="entry name" value="Methyltransf_25"/>
    <property type="match status" value="1"/>
</dbReference>
<dbReference type="GO" id="GO:0008168">
    <property type="term" value="F:methyltransferase activity"/>
    <property type="evidence" value="ECO:0007669"/>
    <property type="project" value="UniProtKB-KW"/>
</dbReference>
<keyword evidence="2" id="KW-0489">Methyltransferase</keyword>
<evidence type="ECO:0000313" key="3">
    <source>
        <dbReference type="Proteomes" id="UP000294599"/>
    </source>
</evidence>